<reference evidence="1 2" key="1">
    <citation type="journal article" date="1998" name="Science">
        <title>Genome sequence of the nematode C. elegans: a platform for investigating biology.</title>
        <authorList>
            <consortium name="The C. elegans sequencing consortium"/>
            <person name="Sulson J.E."/>
            <person name="Waterston R."/>
        </authorList>
    </citation>
    <scope>NUCLEOTIDE SEQUENCE [LARGE SCALE GENOMIC DNA]</scope>
    <source>
        <strain evidence="1 2">Bristol N2</strain>
    </source>
</reference>
<proteinExistence type="predicted"/>
<dbReference type="KEGG" id="cel:CELE_ZK1225.1"/>
<name>Q9XXL4_CAEEL</name>
<dbReference type="OMA" id="CELEWRK"/>
<sequence length="354" mass="41155">MIGRTTSKKLPLLLTFAILTLWIVFEFTEFEFLYTKSQFQVEDFNSSLPSTAENCKCDTVNEDFCYVNPQNSSSIGMKFDCSLVGTLEFLNLLDEPESFLNTTETSRSVESLVFVSATSDSHLKYTLESYASIRRYYPTNKFIIYRLNVNVTPLSHFPDNENLEFRHFEASRYPDFVRNALTYSFKPLIISEVLKEYPMVWWNDAHFSMVEPTVVETVLNEVGSGKVPSSVVPVVGTDHSNFAVLHPELLKFFPSHSIQLQLEQRQMAASVIFVQRTNYSVKLLKWWVLCALTENCMSPPDARLSCKFHWNKFKRHASCFRFDQSILNQLLLNDFQDYRKYFIKEAHDAYETSY</sequence>
<dbReference type="AlphaFoldDB" id="Q9XXL4"/>
<evidence type="ECO:0000313" key="2">
    <source>
        <dbReference type="Proteomes" id="UP000001940"/>
    </source>
</evidence>
<dbReference type="InterPro" id="IPR012444">
    <property type="entry name" value="DUF1647"/>
</dbReference>
<dbReference type="UCSC" id="ZK1225.1">
    <property type="organism name" value="c. elegans"/>
</dbReference>
<dbReference type="Bgee" id="WBGene00014235">
    <property type="expression patterns" value="Expressed in embryo and 1 other cell type or tissue"/>
</dbReference>
<dbReference type="RefSeq" id="NP_493313.1">
    <property type="nucleotide sequence ID" value="NM_060912.1"/>
</dbReference>
<dbReference type="PANTHER" id="PTHR31389">
    <property type="entry name" value="LD39211P"/>
    <property type="match status" value="1"/>
</dbReference>
<dbReference type="EMBL" id="BX284601">
    <property type="protein sequence ID" value="CAA18372.1"/>
    <property type="molecule type" value="Genomic_DNA"/>
</dbReference>
<keyword evidence="2" id="KW-1185">Reference proteome</keyword>
<gene>
    <name evidence="1" type="ORF">CELE_ZK1225.1</name>
    <name evidence="1 3" type="ORF">ZK1225.1</name>
</gene>
<dbReference type="Proteomes" id="UP000001940">
    <property type="component" value="Chromosome I"/>
</dbReference>
<dbReference type="PANTHER" id="PTHR31389:SF0">
    <property type="entry name" value="ALPHA-1,6-MANNOSYL-GLYCOPROTEIN 6-BETA-N-ACETYLGLUCOSAMINYLTRANSFERASE-RELATED"/>
    <property type="match status" value="1"/>
</dbReference>
<dbReference type="InParanoid" id="Q9XXL4"/>
<dbReference type="AGR" id="WB:WBGene00014235"/>
<dbReference type="OrthoDB" id="5787372at2759"/>
<dbReference type="GeneID" id="191533"/>
<accession>Q9XXL4</accession>
<evidence type="ECO:0000313" key="1">
    <source>
        <dbReference type="EMBL" id="CAA18372.1"/>
    </source>
</evidence>
<dbReference type="eggNOG" id="ENOG502SA4K">
    <property type="taxonomic scope" value="Eukaryota"/>
</dbReference>
<organism evidence="1 2">
    <name type="scientific">Caenorhabditis elegans</name>
    <dbReference type="NCBI Taxonomy" id="6239"/>
    <lineage>
        <taxon>Eukaryota</taxon>
        <taxon>Metazoa</taxon>
        <taxon>Ecdysozoa</taxon>
        <taxon>Nematoda</taxon>
        <taxon>Chromadorea</taxon>
        <taxon>Rhabditida</taxon>
        <taxon>Rhabditina</taxon>
        <taxon>Rhabditomorpha</taxon>
        <taxon>Rhabditoidea</taxon>
        <taxon>Rhabditidae</taxon>
        <taxon>Peloderinae</taxon>
        <taxon>Caenorhabditis</taxon>
    </lineage>
</organism>
<dbReference type="WormBase" id="ZK1225.1">
    <property type="protein sequence ID" value="CE19340"/>
    <property type="gene ID" value="WBGene00014235"/>
</dbReference>
<dbReference type="CTD" id="191533"/>
<dbReference type="SMR" id="Q9XXL4"/>
<protein>
    <submittedName>
        <fullName evidence="1">Core-2/I-branching beta-1,6-N-acetylglucosaminyltransferase family protein</fullName>
    </submittedName>
</protein>
<dbReference type="PhylomeDB" id="Q9XXL4"/>
<dbReference type="HOGENOM" id="CLU_042099_0_1_1"/>
<dbReference type="PIR" id="T27712">
    <property type="entry name" value="T27712"/>
</dbReference>
<dbReference type="PaxDb" id="6239-ZK1225.1"/>
<dbReference type="Pfam" id="PF07801">
    <property type="entry name" value="DUF1647"/>
    <property type="match status" value="1"/>
</dbReference>
<dbReference type="FunCoup" id="Q9XXL4">
    <property type="interactions" value="475"/>
</dbReference>
<evidence type="ECO:0000313" key="3">
    <source>
        <dbReference type="WormBase" id="ZK1225.1"/>
    </source>
</evidence>